<dbReference type="Pfam" id="PF08669">
    <property type="entry name" value="GCV_T_C"/>
    <property type="match status" value="1"/>
</dbReference>
<evidence type="ECO:0000259" key="4">
    <source>
        <dbReference type="Pfam" id="PF01571"/>
    </source>
</evidence>
<gene>
    <name evidence="6" type="ORF">G3M78_08990</name>
</gene>
<feature type="coiled-coil region" evidence="3">
    <location>
        <begin position="448"/>
        <end position="475"/>
    </location>
</feature>
<dbReference type="Proteomes" id="UP000594464">
    <property type="component" value="Chromosome"/>
</dbReference>
<keyword evidence="1" id="KW-0809">Transit peptide</keyword>
<dbReference type="Gene3D" id="1.25.40.10">
    <property type="entry name" value="Tetratricopeptide repeat domain"/>
    <property type="match status" value="2"/>
</dbReference>
<sequence>MNQTVKTRDLYQKVRENCAYRLMEDYRLFRIDGKDTFDYLQTQTTNDILALQPGQGQDSAVVDRKGKLIATFSFHRDGDGVWVLTEASQVERLRSHLEAFLFREDVVLHPADAHKLLTLQGPHSPLALEKIFPSASLPERSNGTISVAFQEQTLAVINKSFSGEEGYIIAFPPDLQSELIEALQNASQQELEAIDAETWETLRIEAGIPLFNKDMSEKNVLPETGLEHTSVSYNKGCYIGQEVIARIKTYGAPNFSLMGLVIEGDALPPYNGELMMNNKKVGIVKSSCHSPSIDKNIALVYMQKDHRSPNIKISGTINGEAIEATTSLLPFYQLKTRTAHSQELLNKALEIYKTEDNLDLPIQLLREAIDLDPKHAAAYEALGVFLSKQNKLDEAIALMKRLAEIDPQEIMAHTNLSVYYMQQGRIEDAELEKGEATALQFEKLIAEKQMEKSKVTQAERSREEQERKIAMFTEVLGIDPVDPVANFGLASIYHETQKYEDALPLLETVIKEKKDYSAAYLLMGKTLEKLSRFEQACDIFRQGIAVASKKGDLMPLNDMQTRLNTITSAQNK</sequence>
<proteinExistence type="predicted"/>
<evidence type="ECO:0000256" key="2">
    <source>
        <dbReference type="PROSITE-ProRule" id="PRU00339"/>
    </source>
</evidence>
<dbReference type="InterPro" id="IPR028896">
    <property type="entry name" value="GcvT/YgfZ/DmdA"/>
</dbReference>
<dbReference type="SUPFAM" id="SSF103025">
    <property type="entry name" value="Folate-binding domain"/>
    <property type="match status" value="1"/>
</dbReference>
<evidence type="ECO:0000256" key="1">
    <source>
        <dbReference type="ARBA" id="ARBA00022946"/>
    </source>
</evidence>
<dbReference type="InterPro" id="IPR019734">
    <property type="entry name" value="TPR_rpt"/>
</dbReference>
<evidence type="ECO:0000313" key="7">
    <source>
        <dbReference type="Proteomes" id="UP000594464"/>
    </source>
</evidence>
<dbReference type="InterPro" id="IPR006222">
    <property type="entry name" value="GCVT_N"/>
</dbReference>
<dbReference type="NCBIfam" id="TIGR03317">
    <property type="entry name" value="ygfZ_signature"/>
    <property type="match status" value="1"/>
</dbReference>
<dbReference type="KEGG" id="nva:G3M78_08990"/>
<dbReference type="Gene3D" id="3.30.1360.120">
    <property type="entry name" value="Probable tRNA modification gtpase trme, domain 1"/>
    <property type="match status" value="1"/>
</dbReference>
<evidence type="ECO:0000259" key="5">
    <source>
        <dbReference type="Pfam" id="PF08669"/>
    </source>
</evidence>
<dbReference type="InterPro" id="IPR027266">
    <property type="entry name" value="TrmE/GcvT-like"/>
</dbReference>
<protein>
    <submittedName>
        <fullName evidence="6">Tetratricopeptide repeat protein</fullName>
    </submittedName>
</protein>
<accession>A0A7T0G3R1</accession>
<dbReference type="InterPro" id="IPR029043">
    <property type="entry name" value="GcvT/YgfZ_C"/>
</dbReference>
<organism evidence="6 7">
    <name type="scientific">Candidatus Nitrohelix vancouverensis</name>
    <dbReference type="NCBI Taxonomy" id="2705534"/>
    <lineage>
        <taxon>Bacteria</taxon>
        <taxon>Pseudomonadati</taxon>
        <taxon>Nitrospinota/Tectimicrobiota group</taxon>
        <taxon>Nitrospinota</taxon>
        <taxon>Nitrospinia</taxon>
        <taxon>Nitrospinales</taxon>
        <taxon>Nitrospinaceae</taxon>
        <taxon>Candidatus Nitrohelix</taxon>
    </lineage>
</organism>
<dbReference type="PROSITE" id="PS50005">
    <property type="entry name" value="TPR"/>
    <property type="match status" value="1"/>
</dbReference>
<dbReference type="InterPro" id="IPR013977">
    <property type="entry name" value="GcvT_C"/>
</dbReference>
<dbReference type="SUPFAM" id="SSF101790">
    <property type="entry name" value="Aminomethyltransferase beta-barrel domain"/>
    <property type="match status" value="1"/>
</dbReference>
<dbReference type="Pfam" id="PF14559">
    <property type="entry name" value="TPR_19"/>
    <property type="match status" value="2"/>
</dbReference>
<feature type="domain" description="Aminomethyltransferase C-terminal" evidence="5">
    <location>
        <begin position="257"/>
        <end position="332"/>
    </location>
</feature>
<dbReference type="SUPFAM" id="SSF48452">
    <property type="entry name" value="TPR-like"/>
    <property type="match status" value="1"/>
</dbReference>
<name>A0A7T0G3R1_9BACT</name>
<evidence type="ECO:0000256" key="3">
    <source>
        <dbReference type="SAM" id="Coils"/>
    </source>
</evidence>
<keyword evidence="2" id="KW-0802">TPR repeat</keyword>
<keyword evidence="3" id="KW-0175">Coiled coil</keyword>
<dbReference type="InterPro" id="IPR011990">
    <property type="entry name" value="TPR-like_helical_dom_sf"/>
</dbReference>
<dbReference type="AlphaFoldDB" id="A0A7T0G3R1"/>
<dbReference type="EMBL" id="CP048620">
    <property type="protein sequence ID" value="QPJ65521.1"/>
    <property type="molecule type" value="Genomic_DNA"/>
</dbReference>
<feature type="domain" description="GCVT N-terminal" evidence="4">
    <location>
        <begin position="12"/>
        <end position="228"/>
    </location>
</feature>
<dbReference type="PANTHER" id="PTHR43757:SF14">
    <property type="entry name" value="GLYCINE CLEAVAGE T-PROTEIN FAMILY"/>
    <property type="match status" value="1"/>
</dbReference>
<dbReference type="PANTHER" id="PTHR43757">
    <property type="entry name" value="AMINOMETHYLTRANSFERASE"/>
    <property type="match status" value="1"/>
</dbReference>
<evidence type="ECO:0000313" key="6">
    <source>
        <dbReference type="EMBL" id="QPJ65521.1"/>
    </source>
</evidence>
<reference evidence="7" key="1">
    <citation type="submission" date="2020-02" db="EMBL/GenBank/DDBJ databases">
        <title>Genomic and physiological characterization of two novel Nitrospinaceae genera.</title>
        <authorList>
            <person name="Mueller A.J."/>
            <person name="Jung M.-Y."/>
            <person name="Strachan C.R."/>
            <person name="Herbold C.W."/>
            <person name="Kirkegaard R.H."/>
            <person name="Daims H."/>
        </authorList>
    </citation>
    <scope>NUCLEOTIDE SEQUENCE [LARGE SCALE GENOMIC DNA]</scope>
</reference>
<dbReference type="Pfam" id="PF01571">
    <property type="entry name" value="GCV_T"/>
    <property type="match status" value="1"/>
</dbReference>
<dbReference type="SMART" id="SM00028">
    <property type="entry name" value="TPR"/>
    <property type="match status" value="4"/>
</dbReference>
<feature type="repeat" description="TPR" evidence="2">
    <location>
        <begin position="376"/>
        <end position="409"/>
    </location>
</feature>
<dbReference type="InterPro" id="IPR017703">
    <property type="entry name" value="YgfZ/GCV_T_CS"/>
</dbReference>